<sequence>MKALRSSRHRSQVNLDNILEYKEYISELFKHPNVKLMQSFIQHSDVSTLNHCLSVSYMSFRICKRLKLDCRAGARGGLLHDFYLYDWHETKPNEGKHGFVHPRIALKNANKFFKLNNREQDIIIKHMFPLTPKIPRYAESWVVTLVDKYIAIKEIVNH</sequence>
<dbReference type="SUPFAM" id="SSF109604">
    <property type="entry name" value="HD-domain/PDEase-like"/>
    <property type="match status" value="1"/>
</dbReference>
<keyword evidence="1" id="KW-0378">Hydrolase</keyword>
<dbReference type="Proteomes" id="UP001144256">
    <property type="component" value="Unassembled WGS sequence"/>
</dbReference>
<dbReference type="AlphaFoldDB" id="A0A9W6DFQ1"/>
<proteinExistence type="predicted"/>
<dbReference type="CDD" id="cd00077">
    <property type="entry name" value="HDc"/>
    <property type="match status" value="1"/>
</dbReference>
<dbReference type="InterPro" id="IPR003607">
    <property type="entry name" value="HD/PDEase_dom"/>
</dbReference>
<dbReference type="RefSeq" id="WP_281815317.1">
    <property type="nucleotide sequence ID" value="NZ_BRLB01000005.1"/>
</dbReference>
<dbReference type="GO" id="GO:0016787">
    <property type="term" value="F:hydrolase activity"/>
    <property type="evidence" value="ECO:0007669"/>
    <property type="project" value="UniProtKB-KW"/>
</dbReference>
<evidence type="ECO:0000313" key="2">
    <source>
        <dbReference type="Proteomes" id="UP001144256"/>
    </source>
</evidence>
<accession>A0A9W6DFQ1</accession>
<name>A0A9W6DFQ1_9FIRM</name>
<dbReference type="Gene3D" id="1.10.3210.10">
    <property type="entry name" value="Hypothetical protein af1432"/>
    <property type="match status" value="1"/>
</dbReference>
<reference evidence="1" key="1">
    <citation type="submission" date="2022-06" db="EMBL/GenBank/DDBJ databases">
        <title>Vallitalea longa sp. nov., an anaerobic bacterium isolated from marine sediment.</title>
        <authorList>
            <person name="Hirano S."/>
            <person name="Terahara T."/>
            <person name="Mori K."/>
            <person name="Hamada M."/>
            <person name="Matsumoto R."/>
            <person name="Kobayashi T."/>
        </authorList>
    </citation>
    <scope>NUCLEOTIDE SEQUENCE</scope>
    <source>
        <strain evidence="1">SH18-1</strain>
    </source>
</reference>
<organism evidence="1 2">
    <name type="scientific">Vallitalea longa</name>
    <dbReference type="NCBI Taxonomy" id="2936439"/>
    <lineage>
        <taxon>Bacteria</taxon>
        <taxon>Bacillati</taxon>
        <taxon>Bacillota</taxon>
        <taxon>Clostridia</taxon>
        <taxon>Lachnospirales</taxon>
        <taxon>Vallitaleaceae</taxon>
        <taxon>Vallitalea</taxon>
    </lineage>
</organism>
<evidence type="ECO:0000313" key="1">
    <source>
        <dbReference type="EMBL" id="GKX29702.1"/>
    </source>
</evidence>
<gene>
    <name evidence="1" type="ORF">SH1V18_21820</name>
</gene>
<keyword evidence="2" id="KW-1185">Reference proteome</keyword>
<comment type="caution">
    <text evidence="1">The sequence shown here is derived from an EMBL/GenBank/DDBJ whole genome shotgun (WGS) entry which is preliminary data.</text>
</comment>
<dbReference type="EMBL" id="BRLB01000005">
    <property type="protein sequence ID" value="GKX29702.1"/>
    <property type="molecule type" value="Genomic_DNA"/>
</dbReference>
<protein>
    <submittedName>
        <fullName evidence="1">HD family hydrolase</fullName>
    </submittedName>
</protein>